<sequence length="100" mass="11528">MFCARTHLLHTPPLWKTSDYRVVMHPLPLPPHLPSAFLLSALGTCTGSDDCYLCCWIHDSREYWVSVQRPETKNSNHDKTYSFVGVNFFGSYMYCNLVIV</sequence>
<reference evidence="1" key="1">
    <citation type="submission" date="2021-05" db="EMBL/GenBank/DDBJ databases">
        <authorList>
            <person name="Alioto T."/>
            <person name="Alioto T."/>
            <person name="Gomez Garrido J."/>
        </authorList>
    </citation>
    <scope>NUCLEOTIDE SEQUENCE</scope>
</reference>
<name>A0A8D8YMF0_9HEMI</name>
<accession>A0A8D8YMF0</accession>
<organism evidence="1">
    <name type="scientific">Cacopsylla melanoneura</name>
    <dbReference type="NCBI Taxonomy" id="428564"/>
    <lineage>
        <taxon>Eukaryota</taxon>
        <taxon>Metazoa</taxon>
        <taxon>Ecdysozoa</taxon>
        <taxon>Arthropoda</taxon>
        <taxon>Hexapoda</taxon>
        <taxon>Insecta</taxon>
        <taxon>Pterygota</taxon>
        <taxon>Neoptera</taxon>
        <taxon>Paraneoptera</taxon>
        <taxon>Hemiptera</taxon>
        <taxon>Sternorrhyncha</taxon>
        <taxon>Psylloidea</taxon>
        <taxon>Psyllidae</taxon>
        <taxon>Psyllinae</taxon>
        <taxon>Cacopsylla</taxon>
    </lineage>
</organism>
<dbReference type="EMBL" id="HBUF01384275">
    <property type="protein sequence ID" value="CAG6731530.1"/>
    <property type="molecule type" value="Transcribed_RNA"/>
</dbReference>
<proteinExistence type="predicted"/>
<evidence type="ECO:0000313" key="1">
    <source>
        <dbReference type="EMBL" id="CAG6731530.1"/>
    </source>
</evidence>
<dbReference type="AlphaFoldDB" id="A0A8D8YMF0"/>
<protein>
    <submittedName>
        <fullName evidence="1">Uncharacterized protein</fullName>
    </submittedName>
</protein>